<proteinExistence type="predicted"/>
<sequence length="19" mass="2235">MEYRGCGLFSSDRHHVQVI</sequence>
<dbReference type="EMBL" id="LK032101">
    <property type="protein sequence ID" value="CDY19864.1"/>
    <property type="molecule type" value="Genomic_DNA"/>
</dbReference>
<dbReference type="AlphaFoldDB" id="A0A078G361"/>
<gene>
    <name evidence="1" type="primary">BnaC09g31300D</name>
    <name evidence="1" type="ORF">GSBRNA2T00009633001</name>
</gene>
<dbReference type="Proteomes" id="UP000028999">
    <property type="component" value="Unassembled WGS sequence"/>
</dbReference>
<reference evidence="1 2" key="1">
    <citation type="journal article" date="2014" name="Science">
        <title>Plant genetics. Early allopolyploid evolution in the post-Neolithic Brassica napus oilseed genome.</title>
        <authorList>
            <person name="Chalhoub B."/>
            <person name="Denoeud F."/>
            <person name="Liu S."/>
            <person name="Parkin I.A."/>
            <person name="Tang H."/>
            <person name="Wang X."/>
            <person name="Chiquet J."/>
            <person name="Belcram H."/>
            <person name="Tong C."/>
            <person name="Samans B."/>
            <person name="Correa M."/>
            <person name="Da Silva C."/>
            <person name="Just J."/>
            <person name="Falentin C."/>
            <person name="Koh C.S."/>
            <person name="Le Clainche I."/>
            <person name="Bernard M."/>
            <person name="Bento P."/>
            <person name="Noel B."/>
            <person name="Labadie K."/>
            <person name="Alberti A."/>
            <person name="Charles M."/>
            <person name="Arnaud D."/>
            <person name="Guo H."/>
            <person name="Daviaud C."/>
            <person name="Alamery S."/>
            <person name="Jabbari K."/>
            <person name="Zhao M."/>
            <person name="Edger P.P."/>
            <person name="Chelaifa H."/>
            <person name="Tack D."/>
            <person name="Lassalle G."/>
            <person name="Mestiri I."/>
            <person name="Schnel N."/>
            <person name="Le Paslier M.C."/>
            <person name="Fan G."/>
            <person name="Renault V."/>
            <person name="Bayer P.E."/>
            <person name="Golicz A.A."/>
            <person name="Manoli S."/>
            <person name="Lee T.H."/>
            <person name="Thi V.H."/>
            <person name="Chalabi S."/>
            <person name="Hu Q."/>
            <person name="Fan C."/>
            <person name="Tollenaere R."/>
            <person name="Lu Y."/>
            <person name="Battail C."/>
            <person name="Shen J."/>
            <person name="Sidebottom C.H."/>
            <person name="Wang X."/>
            <person name="Canaguier A."/>
            <person name="Chauveau A."/>
            <person name="Berard A."/>
            <person name="Deniot G."/>
            <person name="Guan M."/>
            <person name="Liu Z."/>
            <person name="Sun F."/>
            <person name="Lim Y.P."/>
            <person name="Lyons E."/>
            <person name="Town C.D."/>
            <person name="Bancroft I."/>
            <person name="Wang X."/>
            <person name="Meng J."/>
            <person name="Ma J."/>
            <person name="Pires J.C."/>
            <person name="King G.J."/>
            <person name="Brunel D."/>
            <person name="Delourme R."/>
            <person name="Renard M."/>
            <person name="Aury J.M."/>
            <person name="Adams K.L."/>
            <person name="Batley J."/>
            <person name="Snowdon R.J."/>
            <person name="Tost J."/>
            <person name="Edwards D."/>
            <person name="Zhou Y."/>
            <person name="Hua W."/>
            <person name="Sharpe A.G."/>
            <person name="Paterson A.H."/>
            <person name="Guan C."/>
            <person name="Wincker P."/>
        </authorList>
    </citation>
    <scope>NUCLEOTIDE SEQUENCE [LARGE SCALE GENOMIC DNA]</scope>
    <source>
        <strain evidence="2">cv. Darmor-bzh</strain>
    </source>
</reference>
<evidence type="ECO:0000313" key="1">
    <source>
        <dbReference type="EMBL" id="CDY19864.1"/>
    </source>
</evidence>
<name>A0A078G361_BRANA</name>
<evidence type="ECO:0000313" key="2">
    <source>
        <dbReference type="Proteomes" id="UP000028999"/>
    </source>
</evidence>
<accession>A0A078G361</accession>
<dbReference type="PaxDb" id="3708-A0A078G361"/>
<protein>
    <submittedName>
        <fullName evidence="1">BnaC09g31300D protein</fullName>
    </submittedName>
</protein>
<dbReference type="Gramene" id="CDY19864">
    <property type="protein sequence ID" value="CDY19864"/>
    <property type="gene ID" value="GSBRNA2T00009633001"/>
</dbReference>
<organism evidence="1 2">
    <name type="scientific">Brassica napus</name>
    <name type="common">Rape</name>
    <dbReference type="NCBI Taxonomy" id="3708"/>
    <lineage>
        <taxon>Eukaryota</taxon>
        <taxon>Viridiplantae</taxon>
        <taxon>Streptophyta</taxon>
        <taxon>Embryophyta</taxon>
        <taxon>Tracheophyta</taxon>
        <taxon>Spermatophyta</taxon>
        <taxon>Magnoliopsida</taxon>
        <taxon>eudicotyledons</taxon>
        <taxon>Gunneridae</taxon>
        <taxon>Pentapetalae</taxon>
        <taxon>rosids</taxon>
        <taxon>malvids</taxon>
        <taxon>Brassicales</taxon>
        <taxon>Brassicaceae</taxon>
        <taxon>Brassiceae</taxon>
        <taxon>Brassica</taxon>
    </lineage>
</organism>
<keyword evidence="2" id="KW-1185">Reference proteome</keyword>